<evidence type="ECO:0000313" key="2">
    <source>
        <dbReference type="EMBL" id="AJD53740.1"/>
    </source>
</evidence>
<proteinExistence type="predicted"/>
<dbReference type="CDD" id="cd00093">
    <property type="entry name" value="HTH_XRE"/>
    <property type="match status" value="1"/>
</dbReference>
<evidence type="ECO:0000313" key="3">
    <source>
        <dbReference type="Proteomes" id="UP000007127"/>
    </source>
</evidence>
<gene>
    <name evidence="2" type="ORF">TH3_18190</name>
</gene>
<dbReference type="SUPFAM" id="SSF47413">
    <property type="entry name" value="lambda repressor-like DNA-binding domains"/>
    <property type="match status" value="1"/>
</dbReference>
<dbReference type="InterPro" id="IPR010982">
    <property type="entry name" value="Lambda_DNA-bd_dom_sf"/>
</dbReference>
<reference evidence="2 3" key="1">
    <citation type="journal article" date="2012" name="J. Bacteriol.">
        <title>Genome sequence of Thalassospira xiamenensis type strain M-5.</title>
        <authorList>
            <person name="Lai Q."/>
            <person name="Shao Z."/>
        </authorList>
    </citation>
    <scope>NUCLEOTIDE SEQUENCE [LARGE SCALE GENOMIC DNA]</scope>
    <source>
        <strain evidence="2 3">M-5</strain>
    </source>
</reference>
<dbReference type="PROSITE" id="PS50943">
    <property type="entry name" value="HTH_CROC1"/>
    <property type="match status" value="1"/>
</dbReference>
<dbReference type="KEGG" id="txi:TH3_18190"/>
<dbReference type="InterPro" id="IPR001387">
    <property type="entry name" value="Cro/C1-type_HTH"/>
</dbReference>
<name>A0AB72UHK4_9PROT</name>
<dbReference type="Gene3D" id="1.10.260.40">
    <property type="entry name" value="lambda repressor-like DNA-binding domains"/>
    <property type="match status" value="1"/>
</dbReference>
<dbReference type="Proteomes" id="UP000007127">
    <property type="component" value="Chromosome"/>
</dbReference>
<dbReference type="SMART" id="SM00530">
    <property type="entry name" value="HTH_XRE"/>
    <property type="match status" value="1"/>
</dbReference>
<organism evidence="2 3">
    <name type="scientific">Thalassospira xiamenensis M-5 = DSM 17429</name>
    <dbReference type="NCBI Taxonomy" id="1123366"/>
    <lineage>
        <taxon>Bacteria</taxon>
        <taxon>Pseudomonadati</taxon>
        <taxon>Pseudomonadota</taxon>
        <taxon>Alphaproteobacteria</taxon>
        <taxon>Rhodospirillales</taxon>
        <taxon>Thalassospiraceae</taxon>
        <taxon>Thalassospira</taxon>
    </lineage>
</organism>
<dbReference type="Pfam" id="PF13560">
    <property type="entry name" value="HTH_31"/>
    <property type="match status" value="1"/>
</dbReference>
<accession>A0AB72UHK4</accession>
<dbReference type="GO" id="GO:0003677">
    <property type="term" value="F:DNA binding"/>
    <property type="evidence" value="ECO:0007669"/>
    <property type="project" value="InterPro"/>
</dbReference>
<feature type="domain" description="HTH cro/C1-type" evidence="1">
    <location>
        <begin position="26"/>
        <end position="81"/>
    </location>
</feature>
<dbReference type="AlphaFoldDB" id="A0AB72UHK4"/>
<evidence type="ECO:0000259" key="1">
    <source>
        <dbReference type="PROSITE" id="PS50943"/>
    </source>
</evidence>
<sequence>MPQARKKPFGDIMIIRNIDDIRAAARSLRKQRGLTQSQTAALIGYSRKWLSSFERGSSTPPIDMIIRLFVLLGSPLSLTDLQATTTPNDASEIIDIDEGL</sequence>
<protein>
    <submittedName>
        <fullName evidence="2">XRE family transcriptional regulator</fullName>
    </submittedName>
</protein>
<dbReference type="EMBL" id="CP004388">
    <property type="protein sequence ID" value="AJD53740.1"/>
    <property type="molecule type" value="Genomic_DNA"/>
</dbReference>